<dbReference type="Proteomes" id="UP000019150">
    <property type="component" value="Chromosome"/>
</dbReference>
<dbReference type="GO" id="GO:0016758">
    <property type="term" value="F:hexosyltransferase activity"/>
    <property type="evidence" value="ECO:0007669"/>
    <property type="project" value="UniProtKB-ARBA"/>
</dbReference>
<dbReference type="GO" id="GO:0017000">
    <property type="term" value="P:antibiotic biosynthetic process"/>
    <property type="evidence" value="ECO:0007669"/>
    <property type="project" value="UniProtKB-ARBA"/>
</dbReference>
<evidence type="ECO:0000313" key="2">
    <source>
        <dbReference type="EMBL" id="AHH22194.1"/>
    </source>
</evidence>
<evidence type="ECO:0000259" key="1">
    <source>
        <dbReference type="Pfam" id="PF06722"/>
    </source>
</evidence>
<dbReference type="InterPro" id="IPR010610">
    <property type="entry name" value="EryCIII-like_C"/>
</dbReference>
<name>W5TSM0_9NOCA</name>
<protein>
    <submittedName>
        <fullName evidence="2">Putative glycosyltransferase</fullName>
    </submittedName>
</protein>
<feature type="domain" description="Erythromycin biosynthesis protein CIII-like C-terminal" evidence="1">
    <location>
        <begin position="290"/>
        <end position="371"/>
    </location>
</feature>
<evidence type="ECO:0000313" key="3">
    <source>
        <dbReference type="Proteomes" id="UP000019150"/>
    </source>
</evidence>
<dbReference type="STRING" id="1415166.NONO_c74390"/>
<dbReference type="Pfam" id="PF06722">
    <property type="entry name" value="EryCIII-like_C"/>
    <property type="match status" value="1"/>
</dbReference>
<dbReference type="AlphaFoldDB" id="W5TSM0"/>
<keyword evidence="3" id="KW-1185">Reference proteome</keyword>
<sequence>MAVNKNNLAAVEGAGITPVKIPVDIRTFLASPAAQQFLYPNGILDIRGKLGFARKLARLEAGRDSYVNEALITACEGADIIVTGALVFARAQSIVERSGQPLVGCIPYPIERSREFSSPHVWHRPLPTPLLRGASHLMFEQVYRRATHAGLRRLRRRLGLSDEVPNPFSRLRERETPMDLLVSPVIFPKPSDWPDRCTVGGTPKLAAAERAAWGEQTDPGLESWLSDGEPPILFSLGSIPVEDPEGYLSMITEVTARSGARALVAAGYTDFPLGPRADGRVLVTGPLDYDAILPRCRAAVHAGGPGTTHDVARAGIPSVATPVFGDQLLWGWRLAAAGIGVDIVYRKLTAQRLADALQRIDDPGMRARAAAAGEVIAQEDGARHMCDIIERQAVVRRAG</sequence>
<gene>
    <name evidence="2" type="ORF">NONO_c74390</name>
</gene>
<dbReference type="PANTHER" id="PTHR48050">
    <property type="entry name" value="STEROL 3-BETA-GLUCOSYLTRANSFERASE"/>
    <property type="match status" value="1"/>
</dbReference>
<dbReference type="InterPro" id="IPR002213">
    <property type="entry name" value="UDP_glucos_trans"/>
</dbReference>
<dbReference type="EMBL" id="CP006850">
    <property type="protein sequence ID" value="AHH22194.1"/>
    <property type="molecule type" value="Genomic_DNA"/>
</dbReference>
<accession>W5TSM0</accession>
<dbReference type="SUPFAM" id="SSF53756">
    <property type="entry name" value="UDP-Glycosyltransferase/glycogen phosphorylase"/>
    <property type="match status" value="1"/>
</dbReference>
<dbReference type="GO" id="GO:0008194">
    <property type="term" value="F:UDP-glycosyltransferase activity"/>
    <property type="evidence" value="ECO:0007669"/>
    <property type="project" value="InterPro"/>
</dbReference>
<proteinExistence type="predicted"/>
<dbReference type="eggNOG" id="COG1819">
    <property type="taxonomic scope" value="Bacteria"/>
</dbReference>
<dbReference type="CDD" id="cd03784">
    <property type="entry name" value="GT1_Gtf-like"/>
    <property type="match status" value="1"/>
</dbReference>
<dbReference type="HOGENOM" id="CLU_000537_8_0_11"/>
<dbReference type="PANTHER" id="PTHR48050:SF13">
    <property type="entry name" value="STEROL 3-BETA-GLUCOSYLTRANSFERASE UGT80A2"/>
    <property type="match status" value="1"/>
</dbReference>
<dbReference type="KEGG" id="nno:NONO_c74390"/>
<dbReference type="FunFam" id="3.40.50.2000:FF:000009">
    <property type="entry name" value="Sterol 3-beta-glucosyltransferase UGT80A2"/>
    <property type="match status" value="1"/>
</dbReference>
<organism evidence="2 3">
    <name type="scientific">Nocardia nova SH22a</name>
    <dbReference type="NCBI Taxonomy" id="1415166"/>
    <lineage>
        <taxon>Bacteria</taxon>
        <taxon>Bacillati</taxon>
        <taxon>Actinomycetota</taxon>
        <taxon>Actinomycetes</taxon>
        <taxon>Mycobacteriales</taxon>
        <taxon>Nocardiaceae</taxon>
        <taxon>Nocardia</taxon>
    </lineage>
</organism>
<keyword evidence="2" id="KW-0808">Transferase</keyword>
<reference evidence="2 3" key="1">
    <citation type="journal article" date="2014" name="Appl. Environ. Microbiol.">
        <title>Insights into the Microbial Degradation of Rubber and Gutta-Percha by Analysis of the Complete Genome of Nocardia nova SH22a.</title>
        <authorList>
            <person name="Luo Q."/>
            <person name="Hiessl S."/>
            <person name="Poehlein A."/>
            <person name="Daniel R."/>
            <person name="Steinbuchel A."/>
        </authorList>
    </citation>
    <scope>NUCLEOTIDE SEQUENCE [LARGE SCALE GENOMIC DNA]</scope>
    <source>
        <strain evidence="2">SH22a</strain>
    </source>
</reference>
<dbReference type="PATRIC" id="fig|1415166.3.peg.7633"/>
<dbReference type="InterPro" id="IPR050426">
    <property type="entry name" value="Glycosyltransferase_28"/>
</dbReference>
<dbReference type="Gene3D" id="3.40.50.2000">
    <property type="entry name" value="Glycogen Phosphorylase B"/>
    <property type="match status" value="2"/>
</dbReference>